<accession>A0AAV7ZUD9</accession>
<comment type="caution">
    <text evidence="1">The sequence shown here is derived from an EMBL/GenBank/DDBJ whole genome shotgun (WGS) entry which is preliminary data.</text>
</comment>
<dbReference type="EMBL" id="JANTQA010000023">
    <property type="protein sequence ID" value="KAJ3444075.1"/>
    <property type="molecule type" value="Genomic_DNA"/>
</dbReference>
<name>A0AAV7ZUD9_9EUKA</name>
<reference evidence="1" key="1">
    <citation type="submission" date="2022-08" db="EMBL/GenBank/DDBJ databases">
        <title>Novel sulphate-reducing endosymbionts in the free-living metamonad Anaeramoeba.</title>
        <authorList>
            <person name="Jerlstrom-Hultqvist J."/>
            <person name="Cepicka I."/>
            <person name="Gallot-Lavallee L."/>
            <person name="Salas-Leiva D."/>
            <person name="Curtis B.A."/>
            <person name="Zahonova K."/>
            <person name="Pipaliya S."/>
            <person name="Dacks J."/>
            <person name="Roger A.J."/>
        </authorList>
    </citation>
    <scope>NUCLEOTIDE SEQUENCE</scope>
    <source>
        <strain evidence="1">Busselton2</strain>
    </source>
</reference>
<organism evidence="1 2">
    <name type="scientific">Anaeramoeba flamelloides</name>
    <dbReference type="NCBI Taxonomy" id="1746091"/>
    <lineage>
        <taxon>Eukaryota</taxon>
        <taxon>Metamonada</taxon>
        <taxon>Anaeramoebidae</taxon>
        <taxon>Anaeramoeba</taxon>
    </lineage>
</organism>
<proteinExistence type="predicted"/>
<dbReference type="AlphaFoldDB" id="A0AAV7ZUD9"/>
<evidence type="ECO:0000313" key="1">
    <source>
        <dbReference type="EMBL" id="KAJ3444075.1"/>
    </source>
</evidence>
<sequence length="599" mass="69122">MEIVDDVIKHLEEIKPQIFIPKVFTDQIKKDLTSKPRNFIFPPERLGFYLILPPPKNPKTEILWLKGIPSLQLEVSVAGKIVWSKDPQDSSSRPVGQFSKNVVKSSRKTLTLESPLTDFSVRSQMNGVSIFDDGRIVFRKILILHSEPPKSGLREKEKYLQNFPNNHQPIRRNTFNSSSIKNFKIEAKPTLKPKPTKKKISRQTPTKQKKTKLNEFQLGVEFSLFLSKAKLKKLFQLSQVQTQLDLNEKSTQEIKSLGFSTKENLPRIVESLNQSLISYEKKFTAILTSYCPLQFDSVSKKIGHNTFINLHITNNSLKHRVSIISLDIILNSTKQTGLEEPNEEGNVREGIQINNPKQITNFLQILLDKYFYSINLSKNPLSKKSPQILLPGETSCFLFKISPRNLNNSESSVLNNIFGSFKSLIYCSWKTKYQRQALLEKVPIFWSKTKGNILQIRLQPQTYIKVNHESTMKIEIINSSENLIQLNLKIPLEQNPKLSIRNEFGKYKKDHINTNENDYEHKNKKQKKRKLISPKKLNIDFISLENSKILNINAKSSIIVNIPFIPLKEGLLEFKFQLVFIKSGVIVTPERKIFIFVRH</sequence>
<dbReference type="Proteomes" id="UP001146793">
    <property type="component" value="Unassembled WGS sequence"/>
</dbReference>
<protein>
    <submittedName>
        <fullName evidence="1">Uncharacterized protein</fullName>
    </submittedName>
</protein>
<evidence type="ECO:0000313" key="2">
    <source>
        <dbReference type="Proteomes" id="UP001146793"/>
    </source>
</evidence>
<gene>
    <name evidence="1" type="ORF">M0812_09925</name>
</gene>